<keyword evidence="2" id="KW-1185">Reference proteome</keyword>
<dbReference type="EMBL" id="JBEZFP010000055">
    <property type="protein sequence ID" value="MEU8136079.1"/>
    <property type="molecule type" value="Genomic_DNA"/>
</dbReference>
<protein>
    <submittedName>
        <fullName evidence="1">Uncharacterized protein</fullName>
    </submittedName>
</protein>
<dbReference type="Proteomes" id="UP001551482">
    <property type="component" value="Unassembled WGS sequence"/>
</dbReference>
<comment type="caution">
    <text evidence="1">The sequence shown here is derived from an EMBL/GenBank/DDBJ whole genome shotgun (WGS) entry which is preliminary data.</text>
</comment>
<organism evidence="1 2">
    <name type="scientific">Streptodolium elevatio</name>
    <dbReference type="NCBI Taxonomy" id="3157996"/>
    <lineage>
        <taxon>Bacteria</taxon>
        <taxon>Bacillati</taxon>
        <taxon>Actinomycetota</taxon>
        <taxon>Actinomycetes</taxon>
        <taxon>Kitasatosporales</taxon>
        <taxon>Streptomycetaceae</taxon>
        <taxon>Streptodolium</taxon>
    </lineage>
</organism>
<name>A0ABV3DJZ8_9ACTN</name>
<evidence type="ECO:0000313" key="2">
    <source>
        <dbReference type="Proteomes" id="UP001551482"/>
    </source>
</evidence>
<gene>
    <name evidence="1" type="ORF">AB0C36_21510</name>
</gene>
<reference evidence="1 2" key="1">
    <citation type="submission" date="2024-06" db="EMBL/GenBank/DDBJ databases">
        <title>The Natural Products Discovery Center: Release of the First 8490 Sequenced Strains for Exploring Actinobacteria Biosynthetic Diversity.</title>
        <authorList>
            <person name="Kalkreuter E."/>
            <person name="Kautsar S.A."/>
            <person name="Yang D."/>
            <person name="Bader C.D."/>
            <person name="Teijaro C.N."/>
            <person name="Fluegel L."/>
            <person name="Davis C.M."/>
            <person name="Simpson J.R."/>
            <person name="Lauterbach L."/>
            <person name="Steele A.D."/>
            <person name="Gui C."/>
            <person name="Meng S."/>
            <person name="Li G."/>
            <person name="Viehrig K."/>
            <person name="Ye F."/>
            <person name="Su P."/>
            <person name="Kiefer A.F."/>
            <person name="Nichols A."/>
            <person name="Cepeda A.J."/>
            <person name="Yan W."/>
            <person name="Fan B."/>
            <person name="Jiang Y."/>
            <person name="Adhikari A."/>
            <person name="Zheng C.-J."/>
            <person name="Schuster L."/>
            <person name="Cowan T.M."/>
            <person name="Smanski M.J."/>
            <person name="Chevrette M.G."/>
            <person name="De Carvalho L.P.S."/>
            <person name="Shen B."/>
        </authorList>
    </citation>
    <scope>NUCLEOTIDE SEQUENCE [LARGE SCALE GENOMIC DNA]</scope>
    <source>
        <strain evidence="1 2">NPDC048946</strain>
    </source>
</reference>
<dbReference type="RefSeq" id="WP_358356326.1">
    <property type="nucleotide sequence ID" value="NZ_JBEZFP010000055.1"/>
</dbReference>
<proteinExistence type="predicted"/>
<evidence type="ECO:0000313" key="1">
    <source>
        <dbReference type="EMBL" id="MEU8136079.1"/>
    </source>
</evidence>
<sequence>MTKQPEHRAMPNRGTGGGRIACSCGQWRSEYGDALSNERAAHRAHCAEMAAAVKPTVLERLAEPVPLHLSRGLWYLIAAGLALSAFNTVCGWVL</sequence>
<accession>A0ABV3DJZ8</accession>